<feature type="signal peptide" evidence="1">
    <location>
        <begin position="1"/>
        <end position="21"/>
    </location>
</feature>
<feature type="chain" id="PRO_5017086580" evidence="1">
    <location>
        <begin position="22"/>
        <end position="116"/>
    </location>
</feature>
<keyword evidence="1" id="KW-0732">Signal</keyword>
<evidence type="ECO:0000256" key="1">
    <source>
        <dbReference type="SAM" id="SignalP"/>
    </source>
</evidence>
<gene>
    <name evidence="2" type="ORF">BGT96224V2_LOCUS888</name>
</gene>
<proteinExistence type="predicted"/>
<reference evidence="2" key="1">
    <citation type="submission" date="2018-07" db="EMBL/GenBank/DDBJ databases">
        <authorList>
            <person name="Quirk P.G."/>
            <person name="Krulwich T.A."/>
        </authorList>
    </citation>
    <scope>NUCLEOTIDE SEQUENCE</scope>
    <source>
        <strain evidence="2">96224</strain>
    </source>
</reference>
<organism evidence="2">
    <name type="scientific">Blumeria graminis f. sp. tritici 96224</name>
    <dbReference type="NCBI Taxonomy" id="1268274"/>
    <lineage>
        <taxon>Eukaryota</taxon>
        <taxon>Fungi</taxon>
        <taxon>Dikarya</taxon>
        <taxon>Ascomycota</taxon>
        <taxon>Pezizomycotina</taxon>
        <taxon>Leotiomycetes</taxon>
        <taxon>Erysiphales</taxon>
        <taxon>Erysiphaceae</taxon>
        <taxon>Blumeria</taxon>
    </lineage>
</organism>
<sequence>MKNFGLLSLVTVLSSSLSIFAQPNYNCMGEVIPGIKLESMINGEYNSLIQSGKRHDSFNSDERFGKIQIELVARNPPYEGWDVVFEATFNMHKIITKAEASSRGHTVPCYPVTRVD</sequence>
<name>A0A381L2X9_BLUGR</name>
<protein>
    <submittedName>
        <fullName evidence="2">BgtE-20001</fullName>
    </submittedName>
</protein>
<feature type="non-terminal residue" evidence="2">
    <location>
        <position position="116"/>
    </location>
</feature>
<dbReference type="EMBL" id="UIGY01000001">
    <property type="protein sequence ID" value="SUZ07481.1"/>
    <property type="molecule type" value="Genomic_DNA"/>
</dbReference>
<dbReference type="AlphaFoldDB" id="A0A381L2X9"/>
<evidence type="ECO:0000313" key="2">
    <source>
        <dbReference type="EMBL" id="SUZ07481.1"/>
    </source>
</evidence>
<accession>A0A381L2X9</accession>